<gene>
    <name evidence="1" type="ORF">ANCCAN_10594</name>
</gene>
<dbReference type="AlphaFoldDB" id="A0A368GG88"/>
<sequence>MGAWCCRATGGGGGGNRVHDDTSTTVVPRRIDDRGMTISSYEHSSTTFLHDFFGMFSLT</sequence>
<evidence type="ECO:0000313" key="2">
    <source>
        <dbReference type="Proteomes" id="UP000252519"/>
    </source>
</evidence>
<organism evidence="1 2">
    <name type="scientific">Ancylostoma caninum</name>
    <name type="common">Dog hookworm</name>
    <dbReference type="NCBI Taxonomy" id="29170"/>
    <lineage>
        <taxon>Eukaryota</taxon>
        <taxon>Metazoa</taxon>
        <taxon>Ecdysozoa</taxon>
        <taxon>Nematoda</taxon>
        <taxon>Chromadorea</taxon>
        <taxon>Rhabditida</taxon>
        <taxon>Rhabditina</taxon>
        <taxon>Rhabditomorpha</taxon>
        <taxon>Strongyloidea</taxon>
        <taxon>Ancylostomatidae</taxon>
        <taxon>Ancylostomatinae</taxon>
        <taxon>Ancylostoma</taxon>
    </lineage>
</organism>
<dbReference type="EMBL" id="JOJR01000158">
    <property type="protein sequence ID" value="RCN43403.1"/>
    <property type="molecule type" value="Genomic_DNA"/>
</dbReference>
<name>A0A368GG88_ANCCA</name>
<proteinExistence type="predicted"/>
<accession>A0A368GG88</accession>
<keyword evidence="2" id="KW-1185">Reference proteome</keyword>
<protein>
    <submittedName>
        <fullName evidence="1">Uncharacterized protein</fullName>
    </submittedName>
</protein>
<reference evidence="1 2" key="1">
    <citation type="submission" date="2014-10" db="EMBL/GenBank/DDBJ databases">
        <title>Draft genome of the hookworm Ancylostoma caninum.</title>
        <authorList>
            <person name="Mitreva M."/>
        </authorList>
    </citation>
    <scope>NUCLEOTIDE SEQUENCE [LARGE SCALE GENOMIC DNA]</scope>
    <source>
        <strain evidence="1 2">Baltimore</strain>
    </source>
</reference>
<evidence type="ECO:0000313" key="1">
    <source>
        <dbReference type="EMBL" id="RCN43403.1"/>
    </source>
</evidence>
<comment type="caution">
    <text evidence="1">The sequence shown here is derived from an EMBL/GenBank/DDBJ whole genome shotgun (WGS) entry which is preliminary data.</text>
</comment>
<dbReference type="Proteomes" id="UP000252519">
    <property type="component" value="Unassembled WGS sequence"/>
</dbReference>